<dbReference type="CDD" id="cd07262">
    <property type="entry name" value="VOC_like"/>
    <property type="match status" value="1"/>
</dbReference>
<name>A0A859QMA3_9HYPH</name>
<dbReference type="Pfam" id="PF00903">
    <property type="entry name" value="Glyoxalase"/>
    <property type="match status" value="1"/>
</dbReference>
<gene>
    <name evidence="2" type="ORF">FKV68_12730</name>
</gene>
<accession>A0A859QMA3</accession>
<dbReference type="KEGG" id="emx:FKV68_12730"/>
<evidence type="ECO:0000313" key="3">
    <source>
        <dbReference type="Proteomes" id="UP000510721"/>
    </source>
</evidence>
<feature type="domain" description="VOC" evidence="1">
    <location>
        <begin position="17"/>
        <end position="139"/>
    </location>
</feature>
<dbReference type="AlphaFoldDB" id="A0A859QMA3"/>
<sequence length="146" mass="15411">MNRTKEETMAAKAAHQLLGHAVVGTNDLATAANFYDKLFALFGVGRILEQPGRAVYFGTTGLEFGVINPFNGEGATIGNGNMVAFSARSRAHVDEVHALALKLGGADEGKPGPRGPNEDGPYCAYFRDLDGNKLLVFRAGADEAQG</sequence>
<dbReference type="InterPro" id="IPR029068">
    <property type="entry name" value="Glyas_Bleomycin-R_OHBP_Dase"/>
</dbReference>
<dbReference type="InterPro" id="IPR037523">
    <property type="entry name" value="VOC_core"/>
</dbReference>
<keyword evidence="3" id="KW-1185">Reference proteome</keyword>
<evidence type="ECO:0000313" key="2">
    <source>
        <dbReference type="EMBL" id="QLL63790.1"/>
    </source>
</evidence>
<dbReference type="EMBL" id="CP041238">
    <property type="protein sequence ID" value="QLL63790.1"/>
    <property type="molecule type" value="Genomic_DNA"/>
</dbReference>
<dbReference type="SUPFAM" id="SSF54593">
    <property type="entry name" value="Glyoxalase/Bleomycin resistance protein/Dihydroxybiphenyl dioxygenase"/>
    <property type="match status" value="1"/>
</dbReference>
<dbReference type="Proteomes" id="UP000510721">
    <property type="component" value="Chromosome"/>
</dbReference>
<proteinExistence type="predicted"/>
<dbReference type="PANTHER" id="PTHR35006">
    <property type="entry name" value="GLYOXALASE FAMILY PROTEIN (AFU_ORTHOLOGUE AFUA_5G14830)"/>
    <property type="match status" value="1"/>
</dbReference>
<dbReference type="PROSITE" id="PS51819">
    <property type="entry name" value="VOC"/>
    <property type="match status" value="1"/>
</dbReference>
<dbReference type="RefSeq" id="WP_180941483.1">
    <property type="nucleotide sequence ID" value="NZ_CP041238.1"/>
</dbReference>
<dbReference type="PANTHER" id="PTHR35006:SF1">
    <property type="entry name" value="BLL2941 PROTEIN"/>
    <property type="match status" value="1"/>
</dbReference>
<evidence type="ECO:0000259" key="1">
    <source>
        <dbReference type="PROSITE" id="PS51819"/>
    </source>
</evidence>
<organism evidence="2 3">
    <name type="scientific">Sinorhizobium mexicanum</name>
    <dbReference type="NCBI Taxonomy" id="375549"/>
    <lineage>
        <taxon>Bacteria</taxon>
        <taxon>Pseudomonadati</taxon>
        <taxon>Pseudomonadota</taxon>
        <taxon>Alphaproteobacteria</taxon>
        <taxon>Hyphomicrobiales</taxon>
        <taxon>Rhizobiaceae</taxon>
        <taxon>Sinorhizobium/Ensifer group</taxon>
        <taxon>Sinorhizobium</taxon>
    </lineage>
</organism>
<protein>
    <submittedName>
        <fullName evidence="2">VOC family protein</fullName>
    </submittedName>
</protein>
<dbReference type="Gene3D" id="3.10.180.10">
    <property type="entry name" value="2,3-Dihydroxybiphenyl 1,2-Dioxygenase, domain 1"/>
    <property type="match status" value="1"/>
</dbReference>
<reference evidence="2 3" key="1">
    <citation type="submission" date="2019-06" db="EMBL/GenBank/DDBJ databases">
        <title>Complete genome sequence of Ensifer mexicanus ITTG R7 isolated from nodules of Acacia angustissima (Mill.) Kuntze.</title>
        <authorList>
            <person name="Rincon-Rosales R."/>
            <person name="Rogel M.A."/>
            <person name="Guerrero G."/>
            <person name="Rincon-Molina C.I."/>
            <person name="Lopez-Lopez A."/>
            <person name="Martinez-Romero E."/>
        </authorList>
    </citation>
    <scope>NUCLEOTIDE SEQUENCE [LARGE SCALE GENOMIC DNA]</scope>
    <source>
        <strain evidence="2 3">ITTG R7</strain>
    </source>
</reference>
<dbReference type="InterPro" id="IPR004360">
    <property type="entry name" value="Glyas_Fos-R_dOase_dom"/>
</dbReference>